<accession>X1THR3</accession>
<dbReference type="EMBL" id="BARW01008038">
    <property type="protein sequence ID" value="GAI79564.1"/>
    <property type="molecule type" value="Genomic_DNA"/>
</dbReference>
<gene>
    <name evidence="1" type="ORF">S12H4_16598</name>
</gene>
<evidence type="ECO:0000313" key="1">
    <source>
        <dbReference type="EMBL" id="GAI79564.1"/>
    </source>
</evidence>
<sequence length="175" mass="19753">MKLLSFRGNIESQDNARTSNQQIFSYNSPDLTRAWKVKSFYLWPKTVRAETGTEFGQMVVCASLATDEIGSPAFADIMDVTDNRQIGWISSGYNRRNAAVSDFLTRPTGIEDSAALMDPDHIVNRNLYINMYTTSDSTTSPIRLYNYLLILEEVKITENEAILQIVKGVAQDIRN</sequence>
<dbReference type="AlphaFoldDB" id="X1THR3"/>
<reference evidence="1" key="1">
    <citation type="journal article" date="2014" name="Front. Microbiol.">
        <title>High frequency of phylogenetically diverse reductive dehalogenase-homologous genes in deep subseafloor sedimentary metagenomes.</title>
        <authorList>
            <person name="Kawai M."/>
            <person name="Futagami T."/>
            <person name="Toyoda A."/>
            <person name="Takaki Y."/>
            <person name="Nishi S."/>
            <person name="Hori S."/>
            <person name="Arai W."/>
            <person name="Tsubouchi T."/>
            <person name="Morono Y."/>
            <person name="Uchiyama I."/>
            <person name="Ito T."/>
            <person name="Fujiyama A."/>
            <person name="Inagaki F."/>
            <person name="Takami H."/>
        </authorList>
    </citation>
    <scope>NUCLEOTIDE SEQUENCE</scope>
    <source>
        <strain evidence="1">Expedition CK06-06</strain>
    </source>
</reference>
<comment type="caution">
    <text evidence="1">The sequence shown here is derived from an EMBL/GenBank/DDBJ whole genome shotgun (WGS) entry which is preliminary data.</text>
</comment>
<name>X1THR3_9ZZZZ</name>
<protein>
    <submittedName>
        <fullName evidence="1">Uncharacterized protein</fullName>
    </submittedName>
</protein>
<organism evidence="1">
    <name type="scientific">marine sediment metagenome</name>
    <dbReference type="NCBI Taxonomy" id="412755"/>
    <lineage>
        <taxon>unclassified sequences</taxon>
        <taxon>metagenomes</taxon>
        <taxon>ecological metagenomes</taxon>
    </lineage>
</organism>
<proteinExistence type="predicted"/>